<feature type="region of interest" description="Disordered" evidence="1">
    <location>
        <begin position="1"/>
        <end position="34"/>
    </location>
</feature>
<dbReference type="Proteomes" id="UP001499930">
    <property type="component" value="Unassembled WGS sequence"/>
</dbReference>
<evidence type="ECO:0000313" key="2">
    <source>
        <dbReference type="EMBL" id="GAA3020746.1"/>
    </source>
</evidence>
<keyword evidence="3" id="KW-1185">Reference proteome</keyword>
<evidence type="ECO:0000256" key="1">
    <source>
        <dbReference type="SAM" id="MobiDB-lite"/>
    </source>
</evidence>
<name>A0ABN3YED2_9ACTN</name>
<accession>A0ABN3YED2</accession>
<reference evidence="2 3" key="1">
    <citation type="journal article" date="2019" name="Int. J. Syst. Evol. Microbiol.">
        <title>The Global Catalogue of Microorganisms (GCM) 10K type strain sequencing project: providing services to taxonomists for standard genome sequencing and annotation.</title>
        <authorList>
            <consortium name="The Broad Institute Genomics Platform"/>
            <consortium name="The Broad Institute Genome Sequencing Center for Infectious Disease"/>
            <person name="Wu L."/>
            <person name="Ma J."/>
        </authorList>
    </citation>
    <scope>NUCLEOTIDE SEQUENCE [LARGE SCALE GENOMIC DNA]</scope>
    <source>
        <strain evidence="2 3">JCM 3106</strain>
    </source>
</reference>
<evidence type="ECO:0000313" key="3">
    <source>
        <dbReference type="Proteomes" id="UP001499930"/>
    </source>
</evidence>
<proteinExistence type="predicted"/>
<feature type="compositionally biased region" description="Low complexity" evidence="1">
    <location>
        <begin position="8"/>
        <end position="28"/>
    </location>
</feature>
<comment type="caution">
    <text evidence="2">The sequence shown here is derived from an EMBL/GenBank/DDBJ whole genome shotgun (WGS) entry which is preliminary data.</text>
</comment>
<organism evidence="2 3">
    <name type="scientific">Streptosporangium longisporum</name>
    <dbReference type="NCBI Taxonomy" id="46187"/>
    <lineage>
        <taxon>Bacteria</taxon>
        <taxon>Bacillati</taxon>
        <taxon>Actinomycetota</taxon>
        <taxon>Actinomycetes</taxon>
        <taxon>Streptosporangiales</taxon>
        <taxon>Streptosporangiaceae</taxon>
        <taxon>Streptosporangium</taxon>
    </lineage>
</organism>
<sequence length="118" mass="11604">MTTGSARTIPTAGAVGTTPTPGTLATTGSVPTPVVEPRAPGARIPGDPVLSVSGHGAYVRVPAGDVRSLASTGRAGLPTRPRPLHPGNVGQQTVGGRPPGPTKSRAAQPAVTEGDVCD</sequence>
<protein>
    <submittedName>
        <fullName evidence="2">Uncharacterized protein</fullName>
    </submittedName>
</protein>
<gene>
    <name evidence="2" type="ORF">GCM10017559_51550</name>
</gene>
<feature type="region of interest" description="Disordered" evidence="1">
    <location>
        <begin position="68"/>
        <end position="118"/>
    </location>
</feature>
<dbReference type="EMBL" id="BAAAWD010000014">
    <property type="protein sequence ID" value="GAA3020746.1"/>
    <property type="molecule type" value="Genomic_DNA"/>
</dbReference>